<dbReference type="InterPro" id="IPR050834">
    <property type="entry name" value="Glycosyltransf_2"/>
</dbReference>
<sequence length="380" mass="42275">MPEQRLRVSLILPTYNRADLIGETLDAILAQTRPIDEILVMVDGSTDGTEDVLARYGDRISVHVHENMGKAATMNRGLGLATGDLIWICDDDDLLVPTACERLAGVLEAEPQTEFVAGQHKVFHVDPASGEKVFAKYLNWHPGGPGTIFPNMLDDCFILQPALLSRRLCYDRVGGFDTAFIRSQDYEMNLRIARHCRGRLVDEVVYLYRKHEGPRGPSSAPIAASEIMAKWKIYNRKLFGALVPDLADEEMLPDGALDGLTGEARERLLLIRRGGVYGRQGMWPEALDLICAAAARGAPTLSPAEAELLCRPLDSPFGFDDLVHDGLARGKIGQLIRTEPVGRQMWKTMRRHTRWRLKRATLQGELSKAVTYGRFLAFPA</sequence>
<dbReference type="InterPro" id="IPR001173">
    <property type="entry name" value="Glyco_trans_2-like"/>
</dbReference>
<dbReference type="GO" id="GO:0016740">
    <property type="term" value="F:transferase activity"/>
    <property type="evidence" value="ECO:0007669"/>
    <property type="project" value="UniProtKB-KW"/>
</dbReference>
<feature type="domain" description="Glycosyltransferase 2-like" evidence="1">
    <location>
        <begin position="9"/>
        <end position="117"/>
    </location>
</feature>
<keyword evidence="2" id="KW-0808">Transferase</keyword>
<dbReference type="RefSeq" id="WP_163893076.1">
    <property type="nucleotide sequence ID" value="NZ_JAAFYS010000002.1"/>
</dbReference>
<keyword evidence="3" id="KW-1185">Reference proteome</keyword>
<dbReference type="Pfam" id="PF00535">
    <property type="entry name" value="Glycos_transf_2"/>
    <property type="match status" value="1"/>
</dbReference>
<accession>A0A6B2JYH3</accession>
<dbReference type="EMBL" id="JAAGAB010000002">
    <property type="protein sequence ID" value="NDV01354.1"/>
    <property type="molecule type" value="Genomic_DNA"/>
</dbReference>
<evidence type="ECO:0000313" key="3">
    <source>
        <dbReference type="Proteomes" id="UP000474757"/>
    </source>
</evidence>
<gene>
    <name evidence="2" type="ORF">GZA08_10295</name>
</gene>
<protein>
    <submittedName>
        <fullName evidence="2">Glycosyltransferase</fullName>
    </submittedName>
</protein>
<dbReference type="SUPFAM" id="SSF53448">
    <property type="entry name" value="Nucleotide-diphospho-sugar transferases"/>
    <property type="match status" value="1"/>
</dbReference>
<comment type="caution">
    <text evidence="2">The sequence shown here is derived from an EMBL/GenBank/DDBJ whole genome shotgun (WGS) entry which is preliminary data.</text>
</comment>
<dbReference type="Proteomes" id="UP000474757">
    <property type="component" value="Unassembled WGS sequence"/>
</dbReference>
<name>A0A6B2JYH3_9RHOB</name>
<proteinExistence type="predicted"/>
<dbReference type="PANTHER" id="PTHR43685">
    <property type="entry name" value="GLYCOSYLTRANSFERASE"/>
    <property type="match status" value="1"/>
</dbReference>
<dbReference type="PANTHER" id="PTHR43685:SF2">
    <property type="entry name" value="GLYCOSYLTRANSFERASE 2-LIKE DOMAIN-CONTAINING PROTEIN"/>
    <property type="match status" value="1"/>
</dbReference>
<dbReference type="InterPro" id="IPR029044">
    <property type="entry name" value="Nucleotide-diphossugar_trans"/>
</dbReference>
<organism evidence="2 3">
    <name type="scientific">Pseudoroseicyclus tamaricis</name>
    <dbReference type="NCBI Taxonomy" id="2705421"/>
    <lineage>
        <taxon>Bacteria</taxon>
        <taxon>Pseudomonadati</taxon>
        <taxon>Pseudomonadota</taxon>
        <taxon>Alphaproteobacteria</taxon>
        <taxon>Rhodobacterales</taxon>
        <taxon>Paracoccaceae</taxon>
        <taxon>Pseudoroseicyclus</taxon>
    </lineage>
</organism>
<reference evidence="2 3" key="1">
    <citation type="submission" date="2020-02" db="EMBL/GenBank/DDBJ databases">
        <title>Pseudoroseicyclus tamarix, sp. nov., isolated from offshore sediment of a Tamarix chinensis forest.</title>
        <authorList>
            <person name="Gai Y."/>
        </authorList>
    </citation>
    <scope>NUCLEOTIDE SEQUENCE [LARGE SCALE GENOMIC DNA]</scope>
    <source>
        <strain evidence="2 3">CLL3-39</strain>
    </source>
</reference>
<dbReference type="AlphaFoldDB" id="A0A6B2JYH3"/>
<evidence type="ECO:0000313" key="2">
    <source>
        <dbReference type="EMBL" id="NDV01354.1"/>
    </source>
</evidence>
<evidence type="ECO:0000259" key="1">
    <source>
        <dbReference type="Pfam" id="PF00535"/>
    </source>
</evidence>
<dbReference type="Gene3D" id="3.90.550.10">
    <property type="entry name" value="Spore Coat Polysaccharide Biosynthesis Protein SpsA, Chain A"/>
    <property type="match status" value="1"/>
</dbReference>